<keyword evidence="4" id="KW-0472">Membrane</keyword>
<reference evidence="5 6" key="1">
    <citation type="journal article" date="2020" name="J Geophys Res Biogeosci">
        <title>Magnetotaxis as an Adaptation to Enable Bacterial Shuttling of Microbial Sulfur and Sulfur Cycling Across Aquatic Oxic#Anoxic Interfaces.</title>
        <authorList>
            <person name="Li J."/>
            <person name="Liu P."/>
            <person name="Wang J."/>
            <person name="Roberts A.P."/>
            <person name="Pan Y."/>
        </authorList>
    </citation>
    <scope>NUCLEOTIDE SEQUENCE [LARGE SCALE GENOMIC DNA]</scope>
    <source>
        <strain evidence="5 6">MYR-1_YQ</strain>
    </source>
</reference>
<dbReference type="PANTHER" id="PTHR44227">
    <property type="match status" value="1"/>
</dbReference>
<feature type="transmembrane region" description="Helical" evidence="4">
    <location>
        <begin position="160"/>
        <end position="178"/>
    </location>
</feature>
<feature type="transmembrane region" description="Helical" evidence="4">
    <location>
        <begin position="21"/>
        <end position="40"/>
    </location>
</feature>
<evidence type="ECO:0000256" key="1">
    <source>
        <dbReference type="ARBA" id="ARBA00022737"/>
    </source>
</evidence>
<dbReference type="PROSITE" id="PS50005">
    <property type="entry name" value="TPR"/>
    <property type="match status" value="2"/>
</dbReference>
<dbReference type="PROSITE" id="PS50293">
    <property type="entry name" value="TPR_REGION"/>
    <property type="match status" value="1"/>
</dbReference>
<feature type="transmembrane region" description="Helical" evidence="4">
    <location>
        <begin position="135"/>
        <end position="154"/>
    </location>
</feature>
<feature type="transmembrane region" description="Helical" evidence="4">
    <location>
        <begin position="360"/>
        <end position="380"/>
    </location>
</feature>
<evidence type="ECO:0000256" key="3">
    <source>
        <dbReference type="PROSITE-ProRule" id="PRU00339"/>
    </source>
</evidence>
<keyword evidence="1" id="KW-0677">Repeat</keyword>
<organism evidence="5 6">
    <name type="scientific">Candidatus Magnetobacterium casense</name>
    <dbReference type="NCBI Taxonomy" id="1455061"/>
    <lineage>
        <taxon>Bacteria</taxon>
        <taxon>Pseudomonadati</taxon>
        <taxon>Nitrospirota</taxon>
        <taxon>Thermodesulfovibrionia</taxon>
        <taxon>Thermodesulfovibrionales</taxon>
        <taxon>Candidatus Magnetobacteriaceae</taxon>
        <taxon>Candidatus Magnetobacterium</taxon>
    </lineage>
</organism>
<keyword evidence="4" id="KW-0812">Transmembrane</keyword>
<proteinExistence type="predicted"/>
<dbReference type="RefSeq" id="WP_218250598.1">
    <property type="nucleotide sequence ID" value="NZ_JABXWD010000001.1"/>
</dbReference>
<dbReference type="EMBL" id="JABXWD010000001">
    <property type="protein sequence ID" value="MBV6339978.1"/>
    <property type="molecule type" value="Genomic_DNA"/>
</dbReference>
<feature type="transmembrane region" description="Helical" evidence="4">
    <location>
        <begin position="387"/>
        <end position="403"/>
    </location>
</feature>
<keyword evidence="6" id="KW-1185">Reference proteome</keyword>
<dbReference type="InterPro" id="IPR052346">
    <property type="entry name" value="O-mannosyl-transferase_TMTC"/>
</dbReference>
<feature type="transmembrane region" description="Helical" evidence="4">
    <location>
        <begin position="230"/>
        <end position="253"/>
    </location>
</feature>
<dbReference type="SMART" id="SM00028">
    <property type="entry name" value="TPR"/>
    <property type="match status" value="3"/>
</dbReference>
<dbReference type="Pfam" id="PF00515">
    <property type="entry name" value="TPR_1"/>
    <property type="match status" value="1"/>
</dbReference>
<feature type="repeat" description="TPR" evidence="3">
    <location>
        <begin position="498"/>
        <end position="531"/>
    </location>
</feature>
<feature type="transmembrane region" description="Helical" evidence="4">
    <location>
        <begin position="305"/>
        <end position="323"/>
    </location>
</feature>
<comment type="caution">
    <text evidence="5">The sequence shown here is derived from an EMBL/GenBank/DDBJ whole genome shotgun (WGS) entry which is preliminary data.</text>
</comment>
<sequence>MNNGKYKLLTDNIRVRFTRCLSPLLLIALGLVVVTIFVYVDTRNFDFVAYDDNLYVYDNQHVKNGLTLSGVKWAIMTLDAFNWHPLTWLSHMADVELFGLNAGRHHLTNLFVHVLNALLVFIIFARFTDNIYRGALIAALFAIHPMHVESVAWVAERKDVLSAFFWLLTMWSYAHYAAAPSVKRYILMLLSFILGLLTKPMLVTLPLVLLLLDYWPLQRLNLKPVQNGNVVSLLVEKIPLIIFSAISVMLTLYAQTDTIKTGVPIPLSLERVLVAYVTYIRKVFIPADMAIMYFRESPTWNMYEIGYSALTLIMLTSVAVIVLKRMPFFIVGWLFFVIALIPVIGIVPVGISYLADRYTYIPYIGLFLIITMTIPVSASGSGLRHKLTVAAIAVVLICYTVIAKKQVQYWQNSDTLYKHSIEVTGDNYMAYAFYCEFLSGNGRFDEAIASCNKAVHINPSYDTVYVILGDTYFHAYRFDEAYENYKKATVITPSRVQHAAYNGIGLILLNQGKVRESIRYFRKALEIKPGFGLASKNLAIAMEMEGTQGP</sequence>
<keyword evidence="2 3" id="KW-0802">TPR repeat</keyword>
<evidence type="ECO:0000313" key="5">
    <source>
        <dbReference type="EMBL" id="MBV6339978.1"/>
    </source>
</evidence>
<protein>
    <submittedName>
        <fullName evidence="5">Tetratricopeptide repeat protein</fullName>
    </submittedName>
</protein>
<dbReference type="Proteomes" id="UP001196980">
    <property type="component" value="Unassembled WGS sequence"/>
</dbReference>
<gene>
    <name evidence="5" type="ORF">HWQ67_00105</name>
</gene>
<evidence type="ECO:0000256" key="2">
    <source>
        <dbReference type="ARBA" id="ARBA00022803"/>
    </source>
</evidence>
<feature type="transmembrane region" description="Helical" evidence="4">
    <location>
        <begin position="110"/>
        <end position="128"/>
    </location>
</feature>
<feature type="transmembrane region" description="Helical" evidence="4">
    <location>
        <begin position="185"/>
        <end position="210"/>
    </location>
</feature>
<dbReference type="InterPro" id="IPR019734">
    <property type="entry name" value="TPR_rpt"/>
</dbReference>
<dbReference type="PANTHER" id="PTHR44227:SF3">
    <property type="entry name" value="PROTEIN O-MANNOSYL-TRANSFERASE TMTC4"/>
    <property type="match status" value="1"/>
</dbReference>
<accession>A0ABS6RW13</accession>
<keyword evidence="4" id="KW-1133">Transmembrane helix</keyword>
<feature type="transmembrane region" description="Helical" evidence="4">
    <location>
        <begin position="330"/>
        <end position="354"/>
    </location>
</feature>
<feature type="repeat" description="TPR" evidence="3">
    <location>
        <begin position="462"/>
        <end position="495"/>
    </location>
</feature>
<evidence type="ECO:0000256" key="4">
    <source>
        <dbReference type="SAM" id="Phobius"/>
    </source>
</evidence>
<name>A0ABS6RW13_9BACT</name>
<evidence type="ECO:0000313" key="6">
    <source>
        <dbReference type="Proteomes" id="UP001196980"/>
    </source>
</evidence>